<feature type="transmembrane region" description="Helical" evidence="1">
    <location>
        <begin position="168"/>
        <end position="192"/>
    </location>
</feature>
<dbReference type="Proteomes" id="UP000006772">
    <property type="component" value="Unassembled WGS sequence"/>
</dbReference>
<name>A0AAI9IBX3_9BURK</name>
<dbReference type="GO" id="GO:0016747">
    <property type="term" value="F:acyltransferase activity, transferring groups other than amino-acyl groups"/>
    <property type="evidence" value="ECO:0007669"/>
    <property type="project" value="InterPro"/>
</dbReference>
<evidence type="ECO:0000259" key="2">
    <source>
        <dbReference type="Pfam" id="PF01757"/>
    </source>
</evidence>
<dbReference type="GO" id="GO:0016020">
    <property type="term" value="C:membrane"/>
    <property type="evidence" value="ECO:0007669"/>
    <property type="project" value="TreeGrafter"/>
</dbReference>
<feature type="domain" description="Acyltransferase 3" evidence="2">
    <location>
        <begin position="12"/>
        <end position="336"/>
    </location>
</feature>
<sequence>MSMVHTKHQDIASLDGWRAVAIIIVAASHAGLGKIVPGGLGVTIFFFLSGYLITTLLLREYAASGAINIKHFYLRRLLRLTPPLLLVLVVTYLLTYLGWFKGYATWQGFFAQLFYFANYYGLFFDAAHTVPLGTGVFWSLAVEEHFYFFFPALLLLMLHRAQRRHIPVYLAVACLLFLAWRCYLVLGVGVSVERTYYASDTRIDSMLYGCILATVQISERWQQTLQRPVVRHVAVLSGLILLLASLVVRNDAFRETIRYSLQGIALLPLFYYSVNNPGIWPFRWLNIGWIRRIGIYSYSIYLAHYVMLNNVDWISRHAVVNVLVALIISCLFAIAVDRFVDAPLRVLRARLR</sequence>
<keyword evidence="1" id="KW-0812">Transmembrane</keyword>
<feature type="transmembrane region" description="Helical" evidence="1">
    <location>
        <begin position="229"/>
        <end position="248"/>
    </location>
</feature>
<dbReference type="PANTHER" id="PTHR23028">
    <property type="entry name" value="ACETYLTRANSFERASE"/>
    <property type="match status" value="1"/>
</dbReference>
<keyword evidence="1" id="KW-0472">Membrane</keyword>
<keyword evidence="3" id="KW-0012">Acyltransferase</keyword>
<feature type="transmembrane region" description="Helical" evidence="1">
    <location>
        <begin position="136"/>
        <end position="156"/>
    </location>
</feature>
<keyword evidence="1" id="KW-1133">Transmembrane helix</keyword>
<evidence type="ECO:0000313" key="4">
    <source>
        <dbReference type="Proteomes" id="UP000006772"/>
    </source>
</evidence>
<feature type="transmembrane region" description="Helical" evidence="1">
    <location>
        <begin position="38"/>
        <end position="59"/>
    </location>
</feature>
<dbReference type="InterPro" id="IPR050879">
    <property type="entry name" value="Acyltransferase_3"/>
</dbReference>
<organism evidence="3 4">
    <name type="scientific">Herbaspirillum frisingense GSF30</name>
    <dbReference type="NCBI Taxonomy" id="864073"/>
    <lineage>
        <taxon>Bacteria</taxon>
        <taxon>Pseudomonadati</taxon>
        <taxon>Pseudomonadota</taxon>
        <taxon>Betaproteobacteria</taxon>
        <taxon>Burkholderiales</taxon>
        <taxon>Oxalobacteraceae</taxon>
        <taxon>Herbaspirillum</taxon>
    </lineage>
</organism>
<feature type="transmembrane region" description="Helical" evidence="1">
    <location>
        <begin position="319"/>
        <end position="340"/>
    </location>
</feature>
<protein>
    <submittedName>
        <fullName evidence="3">Acyltransferase</fullName>
    </submittedName>
</protein>
<evidence type="ECO:0000313" key="3">
    <source>
        <dbReference type="EMBL" id="EOA03332.1"/>
    </source>
</evidence>
<comment type="caution">
    <text evidence="3">The sequence shown here is derived from an EMBL/GenBank/DDBJ whole genome shotgun (WGS) entry which is preliminary data.</text>
</comment>
<proteinExistence type="predicted"/>
<dbReference type="GO" id="GO:0000271">
    <property type="term" value="P:polysaccharide biosynthetic process"/>
    <property type="evidence" value="ECO:0007669"/>
    <property type="project" value="TreeGrafter"/>
</dbReference>
<dbReference type="Pfam" id="PF01757">
    <property type="entry name" value="Acyl_transf_3"/>
    <property type="match status" value="1"/>
</dbReference>
<dbReference type="PANTHER" id="PTHR23028:SF53">
    <property type="entry name" value="ACYL_TRANSF_3 DOMAIN-CONTAINING PROTEIN"/>
    <property type="match status" value="1"/>
</dbReference>
<accession>A0AAI9IBX3</accession>
<gene>
    <name evidence="3" type="ORF">HFRIS_018019</name>
</gene>
<dbReference type="AlphaFoldDB" id="A0AAI9IBX3"/>
<keyword evidence="3" id="KW-0808">Transferase</keyword>
<reference evidence="3 4" key="1">
    <citation type="journal article" date="2013" name="Front. Microbiol.">
        <title>The genome of the endophytic bacterium H. frisingense GSF30(T) identifies diverse strategies in the Herbaspirillum genus to interact with plants.</title>
        <authorList>
            <person name="Straub D."/>
            <person name="Rothballer M."/>
            <person name="Hartmann A."/>
            <person name="Ludewig U."/>
        </authorList>
    </citation>
    <scope>NUCLEOTIDE SEQUENCE [LARGE SCALE GENOMIC DNA]</scope>
    <source>
        <strain evidence="3 4">GSF30</strain>
    </source>
</reference>
<dbReference type="InterPro" id="IPR002656">
    <property type="entry name" value="Acyl_transf_3_dom"/>
</dbReference>
<feature type="transmembrane region" description="Helical" evidence="1">
    <location>
        <begin position="80"/>
        <end position="99"/>
    </location>
</feature>
<dbReference type="EMBL" id="AEEC02000029">
    <property type="protein sequence ID" value="EOA03332.1"/>
    <property type="molecule type" value="Genomic_DNA"/>
</dbReference>
<feature type="transmembrane region" description="Helical" evidence="1">
    <location>
        <begin position="289"/>
        <end position="307"/>
    </location>
</feature>
<dbReference type="RefSeq" id="WP_006712714.1">
    <property type="nucleotide sequence ID" value="NZ_AEEC02000029.1"/>
</dbReference>
<evidence type="ECO:0000256" key="1">
    <source>
        <dbReference type="SAM" id="Phobius"/>
    </source>
</evidence>